<dbReference type="EMBL" id="FUEG01000020">
    <property type="protein sequence ID" value="SJL13595.1"/>
    <property type="molecule type" value="Genomic_DNA"/>
</dbReference>
<protein>
    <submittedName>
        <fullName evidence="1">Uncharacterized protein</fullName>
    </submittedName>
</protein>
<dbReference type="AlphaFoldDB" id="A0A284RXW6"/>
<evidence type="ECO:0000313" key="1">
    <source>
        <dbReference type="EMBL" id="SJL13595.1"/>
    </source>
</evidence>
<accession>A0A284RXW6</accession>
<dbReference type="Proteomes" id="UP000219338">
    <property type="component" value="Unassembled WGS sequence"/>
</dbReference>
<reference evidence="2" key="1">
    <citation type="journal article" date="2017" name="Nat. Ecol. Evol.">
        <title>Genome expansion and lineage-specific genetic innovations in the forest pathogenic fungi Armillaria.</title>
        <authorList>
            <person name="Sipos G."/>
            <person name="Prasanna A.N."/>
            <person name="Walter M.C."/>
            <person name="O'Connor E."/>
            <person name="Balint B."/>
            <person name="Krizsan K."/>
            <person name="Kiss B."/>
            <person name="Hess J."/>
            <person name="Varga T."/>
            <person name="Slot J."/>
            <person name="Riley R."/>
            <person name="Boka B."/>
            <person name="Rigling D."/>
            <person name="Barry K."/>
            <person name="Lee J."/>
            <person name="Mihaltcheva S."/>
            <person name="LaButti K."/>
            <person name="Lipzen A."/>
            <person name="Waldron R."/>
            <person name="Moloney N.M."/>
            <person name="Sperisen C."/>
            <person name="Kredics L."/>
            <person name="Vagvoelgyi C."/>
            <person name="Patrignani A."/>
            <person name="Fitzpatrick D."/>
            <person name="Nagy I."/>
            <person name="Doyle S."/>
            <person name="Anderson J.B."/>
            <person name="Grigoriev I.V."/>
            <person name="Gueldener U."/>
            <person name="Muensterkoetter M."/>
            <person name="Nagy L.G."/>
        </authorList>
    </citation>
    <scope>NUCLEOTIDE SEQUENCE [LARGE SCALE GENOMIC DNA]</scope>
    <source>
        <strain evidence="2">C18/9</strain>
    </source>
</reference>
<organism evidence="1 2">
    <name type="scientific">Armillaria ostoyae</name>
    <name type="common">Armillaria root rot fungus</name>
    <dbReference type="NCBI Taxonomy" id="47428"/>
    <lineage>
        <taxon>Eukaryota</taxon>
        <taxon>Fungi</taxon>
        <taxon>Dikarya</taxon>
        <taxon>Basidiomycota</taxon>
        <taxon>Agaricomycotina</taxon>
        <taxon>Agaricomycetes</taxon>
        <taxon>Agaricomycetidae</taxon>
        <taxon>Agaricales</taxon>
        <taxon>Marasmiineae</taxon>
        <taxon>Physalacriaceae</taxon>
        <taxon>Armillaria</taxon>
    </lineage>
</organism>
<keyword evidence="2" id="KW-1185">Reference proteome</keyword>
<gene>
    <name evidence="1" type="ORF">ARMOST_17041</name>
</gene>
<name>A0A284RXW6_ARMOS</name>
<evidence type="ECO:0000313" key="2">
    <source>
        <dbReference type="Proteomes" id="UP000219338"/>
    </source>
</evidence>
<proteinExistence type="predicted"/>
<sequence>MVSEHNVEVIPGATELGKCEPLITSCGVLLSDEHARALWKLPRDLITRKRVCCKQSARFGDVWQHKYLAPISGLATFSQPSTAVPVHYYQITSSGQHSEETLHGCHPIAQSVDSCTAQQPGYWCT</sequence>